<comment type="caution">
    <text evidence="1">The sequence shown here is derived from an EMBL/GenBank/DDBJ whole genome shotgun (WGS) entry which is preliminary data.</text>
</comment>
<gene>
    <name evidence="1" type="ORF">DY78_GL002583</name>
</gene>
<dbReference type="Proteomes" id="UP000050920">
    <property type="component" value="Unassembled WGS sequence"/>
</dbReference>
<evidence type="ECO:0000313" key="2">
    <source>
        <dbReference type="Proteomes" id="UP000050920"/>
    </source>
</evidence>
<proteinExistence type="predicted"/>
<accession>A0A0R2NR64</accession>
<evidence type="ECO:0000313" key="1">
    <source>
        <dbReference type="EMBL" id="KRO28201.1"/>
    </source>
</evidence>
<name>A0A0R2NR64_9LACO</name>
<keyword evidence="2" id="KW-1185">Reference proteome</keyword>
<sequence>MITRRVSEWSLGVATGIHSAGLHVSAKFIGPFLPPVVSGNAAMGQTLSQKKRAQRRF</sequence>
<dbReference type="EMBL" id="AYGX02000050">
    <property type="protein sequence ID" value="KRO28201.1"/>
    <property type="molecule type" value="Genomic_DNA"/>
</dbReference>
<organism evidence="1 2">
    <name type="scientific">Lactiplantibacillus fabifermentans DSM 21115</name>
    <dbReference type="NCBI Taxonomy" id="1413187"/>
    <lineage>
        <taxon>Bacteria</taxon>
        <taxon>Bacillati</taxon>
        <taxon>Bacillota</taxon>
        <taxon>Bacilli</taxon>
        <taxon>Lactobacillales</taxon>
        <taxon>Lactobacillaceae</taxon>
        <taxon>Lactiplantibacillus</taxon>
    </lineage>
</organism>
<reference evidence="1 2" key="1">
    <citation type="journal article" date="2015" name="Genome Announc.">
        <title>Expanding the biotechnology potential of lactobacilli through comparative genomics of 213 strains and associated genera.</title>
        <authorList>
            <person name="Sun Z."/>
            <person name="Harris H.M."/>
            <person name="McCann A."/>
            <person name="Guo C."/>
            <person name="Argimon S."/>
            <person name="Zhang W."/>
            <person name="Yang X."/>
            <person name="Jeffery I.B."/>
            <person name="Cooney J.C."/>
            <person name="Kagawa T.F."/>
            <person name="Liu W."/>
            <person name="Song Y."/>
            <person name="Salvetti E."/>
            <person name="Wrobel A."/>
            <person name="Rasinkangas P."/>
            <person name="Parkhill J."/>
            <person name="Rea M.C."/>
            <person name="O'Sullivan O."/>
            <person name="Ritari J."/>
            <person name="Douillard F.P."/>
            <person name="Paul Ross R."/>
            <person name="Yang R."/>
            <person name="Briner A.E."/>
            <person name="Felis G.E."/>
            <person name="de Vos W.M."/>
            <person name="Barrangou R."/>
            <person name="Klaenhammer T.R."/>
            <person name="Caufield P.W."/>
            <person name="Cui Y."/>
            <person name="Zhang H."/>
            <person name="O'Toole P.W."/>
        </authorList>
    </citation>
    <scope>NUCLEOTIDE SEQUENCE [LARGE SCALE GENOMIC DNA]</scope>
    <source>
        <strain evidence="1 2">DSM 21115</strain>
    </source>
</reference>
<protein>
    <submittedName>
        <fullName evidence="1">Uncharacterized protein</fullName>
    </submittedName>
</protein>
<dbReference type="AlphaFoldDB" id="A0A0R2NR64"/>